<accession>M2U0Y4</accession>
<dbReference type="GO" id="GO:0020037">
    <property type="term" value="F:heme binding"/>
    <property type="evidence" value="ECO:0007669"/>
    <property type="project" value="InterPro"/>
</dbReference>
<dbReference type="Proteomes" id="UP000011717">
    <property type="component" value="Unassembled WGS sequence"/>
</dbReference>
<comment type="caution">
    <text evidence="1">The sequence shown here is derived from an EMBL/GenBank/DDBJ whole genome shotgun (WGS) entry which is preliminary data.</text>
</comment>
<dbReference type="PATRIC" id="fig|1234595.3.peg.2991"/>
<dbReference type="SUPFAM" id="SSF46626">
    <property type="entry name" value="Cytochrome c"/>
    <property type="match status" value="1"/>
</dbReference>
<dbReference type="EMBL" id="AMRV01000021">
    <property type="protein sequence ID" value="EMD81662.1"/>
    <property type="molecule type" value="Genomic_DNA"/>
</dbReference>
<keyword evidence="2" id="KW-1185">Reference proteome</keyword>
<dbReference type="Gene3D" id="1.10.760.10">
    <property type="entry name" value="Cytochrome c-like domain"/>
    <property type="match status" value="1"/>
</dbReference>
<evidence type="ECO:0000313" key="2">
    <source>
        <dbReference type="Proteomes" id="UP000011717"/>
    </source>
</evidence>
<dbReference type="InterPro" id="IPR036909">
    <property type="entry name" value="Cyt_c-like_dom_sf"/>
</dbReference>
<proteinExistence type="predicted"/>
<name>M2U0Y4_9SPHN</name>
<reference evidence="1 2" key="1">
    <citation type="journal article" date="2013" name="Genome Announc.">
        <title>Draft Genome Sequence of Strain JLT2015T, Belonging to the Family Sphingomonadaceae of the Alphaproteobacteria.</title>
        <authorList>
            <person name="Tang K."/>
            <person name="Liu K."/>
            <person name="Li S."/>
            <person name="Jiao N."/>
        </authorList>
    </citation>
    <scope>NUCLEOTIDE SEQUENCE [LARGE SCALE GENOMIC DNA]</scope>
    <source>
        <strain evidence="1 2">JLT2015</strain>
    </source>
</reference>
<gene>
    <name evidence="1" type="ORF">C725_2986</name>
</gene>
<sequence length="53" mass="5808">MFWLVKHGVKASGMPAFGGSHEDRALWNIAAFVKNMPQMSEEQYATLGSAGDH</sequence>
<dbReference type="AlphaFoldDB" id="M2U0Y4"/>
<organism evidence="1 2">
    <name type="scientific">Pacificimonas flava</name>
    <dbReference type="NCBI Taxonomy" id="1234595"/>
    <lineage>
        <taxon>Bacteria</taxon>
        <taxon>Pseudomonadati</taxon>
        <taxon>Pseudomonadota</taxon>
        <taxon>Alphaproteobacteria</taxon>
        <taxon>Sphingomonadales</taxon>
        <taxon>Sphingosinicellaceae</taxon>
        <taxon>Pacificimonas</taxon>
    </lineage>
</organism>
<dbReference type="GO" id="GO:0009055">
    <property type="term" value="F:electron transfer activity"/>
    <property type="evidence" value="ECO:0007669"/>
    <property type="project" value="InterPro"/>
</dbReference>
<protein>
    <submittedName>
        <fullName evidence="1">Cytochrome c family protein</fullName>
    </submittedName>
</protein>
<evidence type="ECO:0000313" key="1">
    <source>
        <dbReference type="EMBL" id="EMD81662.1"/>
    </source>
</evidence>